<gene>
    <name evidence="2" type="ordered locus">MTR_2g049000</name>
</gene>
<dbReference type="EMBL" id="CM001218">
    <property type="protein sequence ID" value="AES65788.1"/>
    <property type="molecule type" value="Genomic_DNA"/>
</dbReference>
<evidence type="ECO:0000313" key="2">
    <source>
        <dbReference type="EMBL" id="AES65788.1"/>
    </source>
</evidence>
<dbReference type="EnsemblPlants" id="AES65788">
    <property type="protein sequence ID" value="AES65788"/>
    <property type="gene ID" value="MTR_2g049000"/>
</dbReference>
<reference evidence="3" key="3">
    <citation type="submission" date="2015-04" db="UniProtKB">
        <authorList>
            <consortium name="EnsemblPlants"/>
        </authorList>
    </citation>
    <scope>IDENTIFICATION</scope>
    <source>
        <strain evidence="3">cv. Jemalong A17</strain>
    </source>
</reference>
<evidence type="ECO:0000313" key="3">
    <source>
        <dbReference type="EnsemblPlants" id="AES65788"/>
    </source>
</evidence>
<name>G7IGM3_MEDTR</name>
<dbReference type="HOGENOM" id="CLU_2030139_0_0_1"/>
<keyword evidence="4" id="KW-1185">Reference proteome</keyword>
<reference evidence="2 4" key="1">
    <citation type="journal article" date="2011" name="Nature">
        <title>The Medicago genome provides insight into the evolution of rhizobial symbioses.</title>
        <authorList>
            <person name="Young N.D."/>
            <person name="Debelle F."/>
            <person name="Oldroyd G.E."/>
            <person name="Geurts R."/>
            <person name="Cannon S.B."/>
            <person name="Udvardi M.K."/>
            <person name="Benedito V.A."/>
            <person name="Mayer K.F."/>
            <person name="Gouzy J."/>
            <person name="Schoof H."/>
            <person name="Van de Peer Y."/>
            <person name="Proost S."/>
            <person name="Cook D.R."/>
            <person name="Meyers B.C."/>
            <person name="Spannagl M."/>
            <person name="Cheung F."/>
            <person name="De Mita S."/>
            <person name="Krishnakumar V."/>
            <person name="Gundlach H."/>
            <person name="Zhou S."/>
            <person name="Mudge J."/>
            <person name="Bharti A.K."/>
            <person name="Murray J.D."/>
            <person name="Naoumkina M.A."/>
            <person name="Rosen B."/>
            <person name="Silverstein K.A."/>
            <person name="Tang H."/>
            <person name="Rombauts S."/>
            <person name="Zhao P.X."/>
            <person name="Zhou P."/>
            <person name="Barbe V."/>
            <person name="Bardou P."/>
            <person name="Bechner M."/>
            <person name="Bellec A."/>
            <person name="Berger A."/>
            <person name="Berges H."/>
            <person name="Bidwell S."/>
            <person name="Bisseling T."/>
            <person name="Choisne N."/>
            <person name="Couloux A."/>
            <person name="Denny R."/>
            <person name="Deshpande S."/>
            <person name="Dai X."/>
            <person name="Doyle J.J."/>
            <person name="Dudez A.M."/>
            <person name="Farmer A.D."/>
            <person name="Fouteau S."/>
            <person name="Franken C."/>
            <person name="Gibelin C."/>
            <person name="Gish J."/>
            <person name="Goldstein S."/>
            <person name="Gonzalez A.J."/>
            <person name="Green P.J."/>
            <person name="Hallab A."/>
            <person name="Hartog M."/>
            <person name="Hua A."/>
            <person name="Humphray S.J."/>
            <person name="Jeong D.H."/>
            <person name="Jing Y."/>
            <person name="Jocker A."/>
            <person name="Kenton S.M."/>
            <person name="Kim D.J."/>
            <person name="Klee K."/>
            <person name="Lai H."/>
            <person name="Lang C."/>
            <person name="Lin S."/>
            <person name="Macmil S.L."/>
            <person name="Magdelenat G."/>
            <person name="Matthews L."/>
            <person name="McCorrison J."/>
            <person name="Monaghan E.L."/>
            <person name="Mun J.H."/>
            <person name="Najar F.Z."/>
            <person name="Nicholson C."/>
            <person name="Noirot C."/>
            <person name="O'Bleness M."/>
            <person name="Paule C.R."/>
            <person name="Poulain J."/>
            <person name="Prion F."/>
            <person name="Qin B."/>
            <person name="Qu C."/>
            <person name="Retzel E.F."/>
            <person name="Riddle C."/>
            <person name="Sallet E."/>
            <person name="Samain S."/>
            <person name="Samson N."/>
            <person name="Sanders I."/>
            <person name="Saurat O."/>
            <person name="Scarpelli C."/>
            <person name="Schiex T."/>
            <person name="Segurens B."/>
            <person name="Severin A.J."/>
            <person name="Sherrier D.J."/>
            <person name="Shi R."/>
            <person name="Sims S."/>
            <person name="Singer S.R."/>
            <person name="Sinharoy S."/>
            <person name="Sterck L."/>
            <person name="Viollet A."/>
            <person name="Wang B.B."/>
            <person name="Wang K."/>
            <person name="Wang M."/>
            <person name="Wang X."/>
            <person name="Warfsmann J."/>
            <person name="Weissenbach J."/>
            <person name="White D.D."/>
            <person name="White J.D."/>
            <person name="Wiley G.B."/>
            <person name="Wincker P."/>
            <person name="Xing Y."/>
            <person name="Yang L."/>
            <person name="Yao Z."/>
            <person name="Ying F."/>
            <person name="Zhai J."/>
            <person name="Zhou L."/>
            <person name="Zuber A."/>
            <person name="Denarie J."/>
            <person name="Dixon R.A."/>
            <person name="May G.D."/>
            <person name="Schwartz D.C."/>
            <person name="Rogers J."/>
            <person name="Quetier F."/>
            <person name="Town C.D."/>
            <person name="Roe B.A."/>
        </authorList>
    </citation>
    <scope>NUCLEOTIDE SEQUENCE [LARGE SCALE GENOMIC DNA]</scope>
    <source>
        <strain evidence="2">A17</strain>
        <strain evidence="3 4">cv. Jemalong A17</strain>
    </source>
</reference>
<dbReference type="AlphaFoldDB" id="G7IGM3"/>
<proteinExistence type="predicted"/>
<dbReference type="Proteomes" id="UP000002051">
    <property type="component" value="Chromosome 2"/>
</dbReference>
<accession>G7IGM3</accession>
<feature type="transmembrane region" description="Helical" evidence="1">
    <location>
        <begin position="76"/>
        <end position="94"/>
    </location>
</feature>
<keyword evidence="1" id="KW-1133">Transmembrane helix</keyword>
<dbReference type="PaxDb" id="3880-AES65788"/>
<protein>
    <submittedName>
        <fullName evidence="2">Transmembrane protein, putative</fullName>
    </submittedName>
</protein>
<evidence type="ECO:0000313" key="4">
    <source>
        <dbReference type="Proteomes" id="UP000002051"/>
    </source>
</evidence>
<reference evidence="2 4" key="2">
    <citation type="journal article" date="2014" name="BMC Genomics">
        <title>An improved genome release (version Mt4.0) for the model legume Medicago truncatula.</title>
        <authorList>
            <person name="Tang H."/>
            <person name="Krishnakumar V."/>
            <person name="Bidwell S."/>
            <person name="Rosen B."/>
            <person name="Chan A."/>
            <person name="Zhou S."/>
            <person name="Gentzbittel L."/>
            <person name="Childs K.L."/>
            <person name="Yandell M."/>
            <person name="Gundlach H."/>
            <person name="Mayer K.F."/>
            <person name="Schwartz D.C."/>
            <person name="Town C.D."/>
        </authorList>
    </citation>
    <scope>GENOME REANNOTATION</scope>
    <source>
        <strain evidence="3 4">cv. Jemalong A17</strain>
    </source>
</reference>
<evidence type="ECO:0000256" key="1">
    <source>
        <dbReference type="SAM" id="Phobius"/>
    </source>
</evidence>
<sequence length="122" mass="14029">MSWFSYDNNLLRYQLEKGLIFLSLKDIKTRGKMKRIWSGLKELEKGEESWYGGKEKIDYSIKDLGVNVADPEAMNIPFTLILSYIFVGIMPLYAINLNAVSLFADSAFMFLAVLNDVISRFE</sequence>
<organism evidence="2 4">
    <name type="scientific">Medicago truncatula</name>
    <name type="common">Barrel medic</name>
    <name type="synonym">Medicago tribuloides</name>
    <dbReference type="NCBI Taxonomy" id="3880"/>
    <lineage>
        <taxon>Eukaryota</taxon>
        <taxon>Viridiplantae</taxon>
        <taxon>Streptophyta</taxon>
        <taxon>Embryophyta</taxon>
        <taxon>Tracheophyta</taxon>
        <taxon>Spermatophyta</taxon>
        <taxon>Magnoliopsida</taxon>
        <taxon>eudicotyledons</taxon>
        <taxon>Gunneridae</taxon>
        <taxon>Pentapetalae</taxon>
        <taxon>rosids</taxon>
        <taxon>fabids</taxon>
        <taxon>Fabales</taxon>
        <taxon>Fabaceae</taxon>
        <taxon>Papilionoideae</taxon>
        <taxon>50 kb inversion clade</taxon>
        <taxon>NPAAA clade</taxon>
        <taxon>Hologalegina</taxon>
        <taxon>IRL clade</taxon>
        <taxon>Trifolieae</taxon>
        <taxon>Medicago</taxon>
    </lineage>
</organism>
<keyword evidence="1 2" id="KW-0812">Transmembrane</keyword>
<keyword evidence="1" id="KW-0472">Membrane</keyword>